<dbReference type="RefSeq" id="WP_150812892.1">
    <property type="nucleotide sequence ID" value="NZ_CABVHB010000020.1"/>
</dbReference>
<evidence type="ECO:0000313" key="2">
    <source>
        <dbReference type="Proteomes" id="UP000344274"/>
    </source>
</evidence>
<reference evidence="1 2" key="1">
    <citation type="submission" date="2019-09" db="EMBL/GenBank/DDBJ databases">
        <authorList>
            <person name="Chandra G."/>
            <person name="Truman W A."/>
        </authorList>
    </citation>
    <scope>NUCLEOTIDE SEQUENCE [LARGE SCALE GENOMIC DNA]</scope>
    <source>
        <strain evidence="1">PS673</strain>
    </source>
</reference>
<dbReference type="AlphaFoldDB" id="A0A5E6TG11"/>
<protein>
    <submittedName>
        <fullName evidence="1">Uncharacterized protein</fullName>
    </submittedName>
</protein>
<sequence length="211" mass="23573">MPQHTINTFLHFPPDFELPEACEISIRVQDITNRDAPRLHSRWGSNQLPSTRPLSFPVMVDSELNKIGSRFSINVKISHQGTALLLDLEQNFWWAGGDHDTDIHLSPVGYIAVEKSWMPRIGYPADSKLFVKLIEMTTDDQAEITISEGVGLTAQITPIYVKYDPSMIKPGQLYALTGSFESHGQHRLSLGLKPAKLILMPEIVQPPVFGG</sequence>
<proteinExistence type="predicted"/>
<accession>A0A5E6TG11</accession>
<evidence type="ECO:0000313" key="1">
    <source>
        <dbReference type="EMBL" id="VVM92194.1"/>
    </source>
</evidence>
<dbReference type="Proteomes" id="UP000344274">
    <property type="component" value="Unassembled WGS sequence"/>
</dbReference>
<name>A0A5E6TG11_PSEFL</name>
<dbReference type="EMBL" id="CABVHB010000020">
    <property type="protein sequence ID" value="VVM92194.1"/>
    <property type="molecule type" value="Genomic_DNA"/>
</dbReference>
<organism evidence="1 2">
    <name type="scientific">Pseudomonas fluorescens</name>
    <dbReference type="NCBI Taxonomy" id="294"/>
    <lineage>
        <taxon>Bacteria</taxon>
        <taxon>Pseudomonadati</taxon>
        <taxon>Pseudomonadota</taxon>
        <taxon>Gammaproteobacteria</taxon>
        <taxon>Pseudomonadales</taxon>
        <taxon>Pseudomonadaceae</taxon>
        <taxon>Pseudomonas</taxon>
    </lineage>
</organism>
<gene>
    <name evidence="1" type="ORF">PS673_02847</name>
</gene>